<dbReference type="OrthoDB" id="1117451at2"/>
<gene>
    <name evidence="1" type="ORF">E4650_09950</name>
</gene>
<accession>A0A4Z0W0W0</accession>
<dbReference type="Proteomes" id="UP000297288">
    <property type="component" value="Unassembled WGS sequence"/>
</dbReference>
<dbReference type="Pfam" id="PF17963">
    <property type="entry name" value="Big_9"/>
    <property type="match status" value="2"/>
</dbReference>
<reference evidence="1 2" key="1">
    <citation type="submission" date="2019-04" db="EMBL/GenBank/DDBJ databases">
        <title>Draft genome sequence data and analysis of a Fermenting Bacterium, Geotoga petraea strain HO-Geo1, isolated from heavy-oil petroleum reservoir in Russia.</title>
        <authorList>
            <person name="Grouzdev D.S."/>
            <person name="Semenova E.M."/>
            <person name="Sokolova D.S."/>
            <person name="Tourova T.P."/>
            <person name="Poltaraus A.B."/>
            <person name="Nazina T.N."/>
        </authorList>
    </citation>
    <scope>NUCLEOTIDE SEQUENCE [LARGE SCALE GENOMIC DNA]</scope>
    <source>
        <strain evidence="1 2">HO-Geo1</strain>
    </source>
</reference>
<dbReference type="NCBIfam" id="NF012211">
    <property type="entry name" value="tand_rpt_95"/>
    <property type="match status" value="2"/>
</dbReference>
<protein>
    <submittedName>
        <fullName evidence="1">Tandem-95 repeat protein</fullName>
    </submittedName>
</protein>
<dbReference type="AlphaFoldDB" id="A0A4Z0W0W0"/>
<dbReference type="Gene3D" id="2.60.40.3440">
    <property type="match status" value="2"/>
</dbReference>
<dbReference type="PANTHER" id="PTHR34720">
    <property type="entry name" value="MICROCYSTIN DEPENDENT PROTEIN"/>
    <property type="match status" value="1"/>
</dbReference>
<organism evidence="1 2">
    <name type="scientific">Geotoga petraea</name>
    <dbReference type="NCBI Taxonomy" id="28234"/>
    <lineage>
        <taxon>Bacteria</taxon>
        <taxon>Thermotogati</taxon>
        <taxon>Thermotogota</taxon>
        <taxon>Thermotogae</taxon>
        <taxon>Petrotogales</taxon>
        <taxon>Petrotogaceae</taxon>
        <taxon>Geotoga</taxon>
    </lineage>
</organism>
<sequence length="159" mass="16462">MLNDTDIDGDTLSITGFTQGTNGTVSQEGDSLRYTPNANWNGADSFTYDISDGKGGVATATVNVTVNAVNDAPVATDDTVSVDEDGTILIDVLLNDTDIDGDTLSITGFTQGTNGVVAQEGDSIRYTPNADWNGADSFTYYISDGNGGVAMATVNVTVN</sequence>
<proteinExistence type="predicted"/>
<evidence type="ECO:0000313" key="2">
    <source>
        <dbReference type="Proteomes" id="UP000297288"/>
    </source>
</evidence>
<dbReference type="PANTHER" id="PTHR34720:SF9">
    <property type="entry name" value="BLR4714 PROTEIN"/>
    <property type="match status" value="1"/>
</dbReference>
<evidence type="ECO:0000313" key="1">
    <source>
        <dbReference type="EMBL" id="TGG86749.1"/>
    </source>
</evidence>
<dbReference type="EMBL" id="SRME01000009">
    <property type="protein sequence ID" value="TGG86749.1"/>
    <property type="molecule type" value="Genomic_DNA"/>
</dbReference>
<comment type="caution">
    <text evidence="1">The sequence shown here is derived from an EMBL/GenBank/DDBJ whole genome shotgun (WGS) entry which is preliminary data.</text>
</comment>
<name>A0A4Z0W0W0_9BACT</name>